<dbReference type="InterPro" id="IPR023365">
    <property type="entry name" value="Sortase_dom-sf"/>
</dbReference>
<name>A0A366LV45_9ACTN</name>
<dbReference type="InterPro" id="IPR005754">
    <property type="entry name" value="Sortase"/>
</dbReference>
<keyword evidence="1" id="KW-0378">Hydrolase</keyword>
<comment type="caution">
    <text evidence="2">The sequence shown here is derived from an EMBL/GenBank/DDBJ whole genome shotgun (WGS) entry which is preliminary data.</text>
</comment>
<dbReference type="Proteomes" id="UP000253303">
    <property type="component" value="Unassembled WGS sequence"/>
</dbReference>
<organism evidence="2 3">
    <name type="scientific">Spongiactinospora rosea</name>
    <dbReference type="NCBI Taxonomy" id="2248750"/>
    <lineage>
        <taxon>Bacteria</taxon>
        <taxon>Bacillati</taxon>
        <taxon>Actinomycetota</taxon>
        <taxon>Actinomycetes</taxon>
        <taxon>Streptosporangiales</taxon>
        <taxon>Streptosporangiaceae</taxon>
        <taxon>Spongiactinospora</taxon>
    </lineage>
</organism>
<sequence length="212" mass="22132">MPGAKGGGVRALGLVAAALTVTGAALLGGGALLSDPTPPLPSPDSARAQPSSAAARLVLPRSEPRRLDVPRIGVHVPLSRLGLNADGTVQVPPVDRPEQAGWYARGYTPGERGAAVILGHVDGGGRKGVFYELGRLRPGDKISVTRADGSVAAFAVRSVERVAKRRFPAQRVYGRLNHAGLRLVTCGGGFDRRSGHYTDNIIVYARLIEPPA</sequence>
<dbReference type="SUPFAM" id="SSF63817">
    <property type="entry name" value="Sortase"/>
    <property type="match status" value="1"/>
</dbReference>
<proteinExistence type="predicted"/>
<accession>A0A366LV45</accession>
<dbReference type="EMBL" id="QMEY01000010">
    <property type="protein sequence ID" value="RBQ17825.1"/>
    <property type="molecule type" value="Genomic_DNA"/>
</dbReference>
<dbReference type="NCBIfam" id="NF033748">
    <property type="entry name" value="class_F_sortase"/>
    <property type="match status" value="1"/>
</dbReference>
<protein>
    <submittedName>
        <fullName evidence="2">Class F sortase</fullName>
    </submittedName>
</protein>
<dbReference type="Pfam" id="PF04203">
    <property type="entry name" value="Sortase"/>
    <property type="match status" value="1"/>
</dbReference>
<evidence type="ECO:0000256" key="1">
    <source>
        <dbReference type="ARBA" id="ARBA00022801"/>
    </source>
</evidence>
<dbReference type="GO" id="GO:0016787">
    <property type="term" value="F:hydrolase activity"/>
    <property type="evidence" value="ECO:0007669"/>
    <property type="project" value="UniProtKB-KW"/>
</dbReference>
<keyword evidence="3" id="KW-1185">Reference proteome</keyword>
<dbReference type="OrthoDB" id="525039at2"/>
<gene>
    <name evidence="2" type="ORF">DP939_23485</name>
</gene>
<evidence type="ECO:0000313" key="3">
    <source>
        <dbReference type="Proteomes" id="UP000253303"/>
    </source>
</evidence>
<dbReference type="RefSeq" id="WP_113982921.1">
    <property type="nucleotide sequence ID" value="NZ_QMEY01000010.1"/>
</dbReference>
<evidence type="ECO:0000313" key="2">
    <source>
        <dbReference type="EMBL" id="RBQ17825.1"/>
    </source>
</evidence>
<dbReference type="Gene3D" id="2.40.260.10">
    <property type="entry name" value="Sortase"/>
    <property type="match status" value="1"/>
</dbReference>
<dbReference type="AlphaFoldDB" id="A0A366LV45"/>
<dbReference type="InterPro" id="IPR042001">
    <property type="entry name" value="Sortase_F"/>
</dbReference>
<dbReference type="CDD" id="cd05829">
    <property type="entry name" value="Sortase_F"/>
    <property type="match status" value="1"/>
</dbReference>
<reference evidence="2 3" key="1">
    <citation type="submission" date="2018-06" db="EMBL/GenBank/DDBJ databases">
        <title>Sphaerisporangium craniellae sp. nov., isolated from a marine sponge in the South China Sea.</title>
        <authorList>
            <person name="Li L."/>
        </authorList>
    </citation>
    <scope>NUCLEOTIDE SEQUENCE [LARGE SCALE GENOMIC DNA]</scope>
    <source>
        <strain evidence="2 3">LHW63015</strain>
    </source>
</reference>